<protein>
    <submittedName>
        <fullName evidence="1">Uncharacterized protein</fullName>
    </submittedName>
</protein>
<dbReference type="AlphaFoldDB" id="A0A2N9JHQ5"/>
<sequence length="66" mass="7122">MALSDDQVGSLMARAIQGHSFEECLAVGRGFTPAGVEEAREFYEDTIETHKRAVAAGGSVCPIHDW</sequence>
<keyword evidence="2" id="KW-1185">Reference proteome</keyword>
<reference evidence="1 2" key="1">
    <citation type="submission" date="2018-02" db="EMBL/GenBank/DDBJ databases">
        <authorList>
            <person name="Cohen D.B."/>
            <person name="Kent A.D."/>
        </authorList>
    </citation>
    <scope>NUCLEOTIDE SEQUENCE [LARGE SCALE GENOMIC DNA]</scope>
    <source>
        <strain evidence="1">1</strain>
    </source>
</reference>
<name>A0A2N9JHQ5_9ACTN</name>
<dbReference type="KEGG" id="mgg:MPLG2_2580"/>
<dbReference type="Proteomes" id="UP000238164">
    <property type="component" value="Chromosome 1"/>
</dbReference>
<accession>A0A2N9JHQ5</accession>
<evidence type="ECO:0000313" key="1">
    <source>
        <dbReference type="EMBL" id="SPD87610.1"/>
    </source>
</evidence>
<organism evidence="1 2">
    <name type="scientific">Micropruina glycogenica</name>
    <dbReference type="NCBI Taxonomy" id="75385"/>
    <lineage>
        <taxon>Bacteria</taxon>
        <taxon>Bacillati</taxon>
        <taxon>Actinomycetota</taxon>
        <taxon>Actinomycetes</taxon>
        <taxon>Propionibacteriales</taxon>
        <taxon>Nocardioidaceae</taxon>
        <taxon>Micropruina</taxon>
    </lineage>
</organism>
<dbReference type="EMBL" id="LT985188">
    <property type="protein sequence ID" value="SPD87610.1"/>
    <property type="molecule type" value="Genomic_DNA"/>
</dbReference>
<evidence type="ECO:0000313" key="2">
    <source>
        <dbReference type="Proteomes" id="UP000238164"/>
    </source>
</evidence>
<proteinExistence type="predicted"/>
<gene>
    <name evidence="1" type="ORF">MPLG2_2580</name>
</gene>
<dbReference type="RefSeq" id="WP_343834634.1">
    <property type="nucleotide sequence ID" value="NZ_BAAAGO010000031.1"/>
</dbReference>